<dbReference type="Gene3D" id="3.30.565.10">
    <property type="entry name" value="Histidine kinase-like ATPase, C-terminal domain"/>
    <property type="match status" value="1"/>
</dbReference>
<evidence type="ECO:0000259" key="10">
    <source>
        <dbReference type="PROSITE" id="PS50109"/>
    </source>
</evidence>
<keyword evidence="12" id="KW-1185">Reference proteome</keyword>
<dbReference type="InterPro" id="IPR003594">
    <property type="entry name" value="HATPase_dom"/>
</dbReference>
<dbReference type="GO" id="GO:0016301">
    <property type="term" value="F:kinase activity"/>
    <property type="evidence" value="ECO:0007669"/>
    <property type="project" value="UniProtKB-KW"/>
</dbReference>
<dbReference type="InterPro" id="IPR005467">
    <property type="entry name" value="His_kinase_dom"/>
</dbReference>
<keyword evidence="3" id="KW-0597">Phosphoprotein</keyword>
<dbReference type="InterPro" id="IPR036890">
    <property type="entry name" value="HATPase_C_sf"/>
</dbReference>
<feature type="transmembrane region" description="Helical" evidence="9">
    <location>
        <begin position="9"/>
        <end position="26"/>
    </location>
</feature>
<feature type="domain" description="Histidine kinase" evidence="10">
    <location>
        <begin position="132"/>
        <end position="347"/>
    </location>
</feature>
<dbReference type="EC" id="2.7.13.3" evidence="2"/>
<dbReference type="EMBL" id="JBIWXY010000002">
    <property type="protein sequence ID" value="MFJ5446876.1"/>
    <property type="molecule type" value="Genomic_DNA"/>
</dbReference>
<dbReference type="InterPro" id="IPR036097">
    <property type="entry name" value="HisK_dim/P_sf"/>
</dbReference>
<keyword evidence="8" id="KW-0902">Two-component regulatory system</keyword>
<comment type="caution">
    <text evidence="11">The sequence shown here is derived from an EMBL/GenBank/DDBJ whole genome shotgun (WGS) entry which is preliminary data.</text>
</comment>
<dbReference type="Pfam" id="PF00512">
    <property type="entry name" value="HisKA"/>
    <property type="match status" value="1"/>
</dbReference>
<keyword evidence="4" id="KW-0808">Transferase</keyword>
<dbReference type="Pfam" id="PF02518">
    <property type="entry name" value="HATPase_c"/>
    <property type="match status" value="1"/>
</dbReference>
<evidence type="ECO:0000256" key="3">
    <source>
        <dbReference type="ARBA" id="ARBA00022553"/>
    </source>
</evidence>
<protein>
    <recommendedName>
        <fullName evidence="2">histidine kinase</fullName>
        <ecNumber evidence="2">2.7.13.3</ecNumber>
    </recommendedName>
</protein>
<evidence type="ECO:0000256" key="6">
    <source>
        <dbReference type="ARBA" id="ARBA00022777"/>
    </source>
</evidence>
<dbReference type="CDD" id="cd00082">
    <property type="entry name" value="HisKA"/>
    <property type="match status" value="1"/>
</dbReference>
<proteinExistence type="predicted"/>
<gene>
    <name evidence="11" type="ORF">ACIKP9_11600</name>
</gene>
<name>A0ABW8GNA1_9PROT</name>
<dbReference type="PROSITE" id="PS50109">
    <property type="entry name" value="HIS_KIN"/>
    <property type="match status" value="1"/>
</dbReference>
<dbReference type="InterPro" id="IPR004358">
    <property type="entry name" value="Sig_transdc_His_kin-like_C"/>
</dbReference>
<evidence type="ECO:0000256" key="9">
    <source>
        <dbReference type="SAM" id="Phobius"/>
    </source>
</evidence>
<dbReference type="RefSeq" id="WP_400882968.1">
    <property type="nucleotide sequence ID" value="NZ_JBIWXY010000002.1"/>
</dbReference>
<keyword evidence="9" id="KW-1133">Transmembrane helix</keyword>
<dbReference type="SUPFAM" id="SSF55874">
    <property type="entry name" value="ATPase domain of HSP90 chaperone/DNA topoisomerase II/histidine kinase"/>
    <property type="match status" value="1"/>
</dbReference>
<sequence>MPSSANPRHPIALIAMTLVMAAIFVADTTTHYEVAIAVFYAVVILAATRVLGRHALLVLSVTCLLLTWVSFAMTPHGTYHIGLVNLAISNAAIVVTAYLVVKMEAARMAAQAMQEQLMRIARGQSLEGLTTSIAHELNQPLAAITTSGHACQRWLAQEPPNLEKAGQTLERIVRDAGRASEIIARVRSLTKGELPHKMAFDFNEAVQEVLTLSQELMQTHQIALNLELDEQLPLALADRVQIQQVVGNLVLNAIDALTLVSKPRRSMTLTSGVRDGRILFAIADTGVGIAAGLYEHLFDAFWTTKKDGIGIGLSISRTIIEANHGQIWAESNASQGALFLFNLPIAKPAQEPAG</sequence>
<comment type="catalytic activity">
    <reaction evidence="1">
        <text>ATP + protein L-histidine = ADP + protein N-phospho-L-histidine.</text>
        <dbReference type="EC" id="2.7.13.3"/>
    </reaction>
</comment>
<dbReference type="PRINTS" id="PR00344">
    <property type="entry name" value="BCTRLSENSOR"/>
</dbReference>
<evidence type="ECO:0000256" key="1">
    <source>
        <dbReference type="ARBA" id="ARBA00000085"/>
    </source>
</evidence>
<feature type="transmembrane region" description="Helical" evidence="9">
    <location>
        <begin position="32"/>
        <end position="48"/>
    </location>
</feature>
<keyword evidence="6 11" id="KW-0418">Kinase</keyword>
<keyword evidence="9" id="KW-0812">Transmembrane</keyword>
<evidence type="ECO:0000256" key="7">
    <source>
        <dbReference type="ARBA" id="ARBA00022840"/>
    </source>
</evidence>
<feature type="transmembrane region" description="Helical" evidence="9">
    <location>
        <begin position="79"/>
        <end position="101"/>
    </location>
</feature>
<dbReference type="PANTHER" id="PTHR43065:SF10">
    <property type="entry name" value="PEROXIDE STRESS-ACTIVATED HISTIDINE KINASE MAK3"/>
    <property type="match status" value="1"/>
</dbReference>
<evidence type="ECO:0000256" key="4">
    <source>
        <dbReference type="ARBA" id="ARBA00022679"/>
    </source>
</evidence>
<evidence type="ECO:0000313" key="11">
    <source>
        <dbReference type="EMBL" id="MFJ5446876.1"/>
    </source>
</evidence>
<keyword evidence="9" id="KW-0472">Membrane</keyword>
<dbReference type="Proteomes" id="UP001617669">
    <property type="component" value="Unassembled WGS sequence"/>
</dbReference>
<keyword evidence="5" id="KW-0547">Nucleotide-binding</keyword>
<evidence type="ECO:0000256" key="5">
    <source>
        <dbReference type="ARBA" id="ARBA00022741"/>
    </source>
</evidence>
<feature type="transmembrane region" description="Helical" evidence="9">
    <location>
        <begin position="55"/>
        <end position="73"/>
    </location>
</feature>
<dbReference type="PANTHER" id="PTHR43065">
    <property type="entry name" value="SENSOR HISTIDINE KINASE"/>
    <property type="match status" value="1"/>
</dbReference>
<evidence type="ECO:0000256" key="8">
    <source>
        <dbReference type="ARBA" id="ARBA00023012"/>
    </source>
</evidence>
<organism evidence="11 12">
    <name type="scientific">Methylobacillus methanolivorans</name>
    <dbReference type="NCBI Taxonomy" id="1848927"/>
    <lineage>
        <taxon>Bacteria</taxon>
        <taxon>Pseudomonadati</taxon>
        <taxon>Pseudomonadota</taxon>
        <taxon>Betaproteobacteria</taxon>
        <taxon>Nitrosomonadales</taxon>
        <taxon>Methylophilaceae</taxon>
        <taxon>Methylobacillus</taxon>
    </lineage>
</organism>
<dbReference type="SMART" id="SM00388">
    <property type="entry name" value="HisKA"/>
    <property type="match status" value="1"/>
</dbReference>
<evidence type="ECO:0000313" key="12">
    <source>
        <dbReference type="Proteomes" id="UP001617669"/>
    </source>
</evidence>
<keyword evidence="7" id="KW-0067">ATP-binding</keyword>
<reference evidence="11 12" key="1">
    <citation type="submission" date="2024-11" db="EMBL/GenBank/DDBJ databases">
        <authorList>
            <person name="Kaparullina E.N."/>
            <person name="Delegan Y.A."/>
            <person name="Doronina N.V."/>
        </authorList>
    </citation>
    <scope>NUCLEOTIDE SEQUENCE [LARGE SCALE GENOMIC DNA]</scope>
    <source>
        <strain evidence="11 12">7sh_L</strain>
    </source>
</reference>
<dbReference type="SMART" id="SM00387">
    <property type="entry name" value="HATPase_c"/>
    <property type="match status" value="1"/>
</dbReference>
<dbReference type="SUPFAM" id="SSF47384">
    <property type="entry name" value="Homodimeric domain of signal transducing histidine kinase"/>
    <property type="match status" value="1"/>
</dbReference>
<dbReference type="Gene3D" id="1.10.287.130">
    <property type="match status" value="1"/>
</dbReference>
<dbReference type="InterPro" id="IPR003661">
    <property type="entry name" value="HisK_dim/P_dom"/>
</dbReference>
<evidence type="ECO:0000256" key="2">
    <source>
        <dbReference type="ARBA" id="ARBA00012438"/>
    </source>
</evidence>
<accession>A0ABW8GNA1</accession>